<dbReference type="KEGG" id="bva:BVAF_074"/>
<evidence type="ECO:0000256" key="9">
    <source>
        <dbReference type="ARBA" id="ARBA00023239"/>
    </source>
</evidence>
<dbReference type="InterPro" id="IPR003817">
    <property type="entry name" value="PS_Dcarbxylase"/>
</dbReference>
<dbReference type="EMBL" id="CP002189">
    <property type="protein sequence ID" value="ADV33484.1"/>
    <property type="molecule type" value="Genomic_DNA"/>
</dbReference>
<dbReference type="GO" id="GO:0006646">
    <property type="term" value="P:phosphatidylethanolamine biosynthetic process"/>
    <property type="evidence" value="ECO:0007669"/>
    <property type="project" value="UniProtKB-UniRule"/>
</dbReference>
<evidence type="ECO:0000256" key="12">
    <source>
        <dbReference type="HAMAP-Rule" id="MF_00662"/>
    </source>
</evidence>
<dbReference type="PANTHER" id="PTHR10067:SF6">
    <property type="entry name" value="PHOSPHATIDYLSERINE DECARBOXYLASE PROENZYME, MITOCHONDRIAL"/>
    <property type="match status" value="1"/>
</dbReference>
<keyword evidence="5 12" id="KW-0443">Lipid metabolism</keyword>
<keyword evidence="2 12" id="KW-1003">Cell membrane</keyword>
<keyword evidence="8 12" id="KW-0594">Phospholipid biosynthesis</keyword>
<dbReference type="PANTHER" id="PTHR10067">
    <property type="entry name" value="PHOSPHATIDYLSERINE DECARBOXYLASE"/>
    <property type="match status" value="1"/>
</dbReference>
<proteinExistence type="inferred from homology"/>
<dbReference type="GO" id="GO:0005886">
    <property type="term" value="C:plasma membrane"/>
    <property type="evidence" value="ECO:0007669"/>
    <property type="project" value="UniProtKB-SubCell"/>
</dbReference>
<dbReference type="OrthoDB" id="9802030at2"/>
<evidence type="ECO:0000256" key="7">
    <source>
        <dbReference type="ARBA" id="ARBA00023145"/>
    </source>
</evidence>
<dbReference type="HOGENOM" id="CLU_029061_4_1_6"/>
<dbReference type="AlphaFoldDB" id="E8Q6P3"/>
<evidence type="ECO:0000256" key="11">
    <source>
        <dbReference type="ARBA" id="ARBA00023317"/>
    </source>
</evidence>
<comment type="pathway">
    <text evidence="1">Lipid metabolism.</text>
</comment>
<name>E8Q6P3_BLOVB</name>
<feature type="site" description="Cleavage (non-hydrolytic); by autocatalysis" evidence="12">
    <location>
        <begin position="259"/>
        <end position="260"/>
    </location>
</feature>
<sequence>MLEKIQVILQYLLPIRWVNYFAGLIASMKGGWATRYAIKLFIKFYNIDLKECSNPNIDDYETFNDFFSREFNIHDRPINRDQNTLIVPADGVISQIGKINDTHLFNIKGHSYYLDELLAGHDTIINYFKNGNFCIIYIPPQNCHRVYMPCTGTLRELLYIPGELFSVHPKIFRNIPNILSRNEKIICLFDTNFGYMAQILVGAAIVGSIETTWGGTITPPRTGVVKHWHYPPLGSASETDNNEVVVLTKGEEMGAFKLGSTVINLFNNDSVLLNSQLQPNDIIRIGMSLAQGNNRNNN</sequence>
<evidence type="ECO:0000256" key="1">
    <source>
        <dbReference type="ARBA" id="ARBA00005189"/>
    </source>
</evidence>
<keyword evidence="11 12" id="KW-0670">Pyruvate</keyword>
<comment type="catalytic activity">
    <reaction evidence="12">
        <text>a 1,2-diacyl-sn-glycero-3-phospho-L-serine + H(+) = a 1,2-diacyl-sn-glycero-3-phosphoethanolamine + CO2</text>
        <dbReference type="Rhea" id="RHEA:20828"/>
        <dbReference type="ChEBI" id="CHEBI:15378"/>
        <dbReference type="ChEBI" id="CHEBI:16526"/>
        <dbReference type="ChEBI" id="CHEBI:57262"/>
        <dbReference type="ChEBI" id="CHEBI:64612"/>
        <dbReference type="EC" id="4.1.1.65"/>
    </reaction>
</comment>
<keyword evidence="9 12" id="KW-0456">Lyase</keyword>
<dbReference type="STRING" id="859654.BVAF_074"/>
<feature type="chain" id="PRO_5023504390" description="Phosphatidylserine decarboxylase beta chain" evidence="12">
    <location>
        <begin position="1"/>
        <end position="259"/>
    </location>
</feature>
<accession>E8Q6P3</accession>
<protein>
    <recommendedName>
        <fullName evidence="12">Phosphatidylserine decarboxylase proenzyme</fullName>
        <ecNumber evidence="12">4.1.1.65</ecNumber>
    </recommendedName>
    <component>
        <recommendedName>
            <fullName evidence="12">Phosphatidylserine decarboxylase alpha chain</fullName>
        </recommendedName>
    </component>
    <component>
        <recommendedName>
            <fullName evidence="12">Phosphatidylserine decarboxylase beta chain</fullName>
        </recommendedName>
    </component>
</protein>
<evidence type="ECO:0000256" key="8">
    <source>
        <dbReference type="ARBA" id="ARBA00023209"/>
    </source>
</evidence>
<evidence type="ECO:0000256" key="4">
    <source>
        <dbReference type="ARBA" id="ARBA00022793"/>
    </source>
</evidence>
<dbReference type="InterPro" id="IPR033178">
    <property type="entry name" value="PSD_type1_pro"/>
</dbReference>
<feature type="chain" id="PRO_5023504391" description="Phosphatidylserine decarboxylase alpha chain" evidence="12">
    <location>
        <begin position="260"/>
        <end position="298"/>
    </location>
</feature>
<feature type="active site" description="Schiff-base intermediate with substrate; via pyruvic acid; for decarboxylase activity" evidence="12">
    <location>
        <position position="260"/>
    </location>
</feature>
<dbReference type="RefSeq" id="WP_013516409.1">
    <property type="nucleotide sequence ID" value="NC_014909.2"/>
</dbReference>
<keyword evidence="10 12" id="KW-1208">Phospholipid metabolism</keyword>
<comment type="subunit">
    <text evidence="12">Heterodimer of a large membrane-associated beta subunit and a small pyruvoyl-containing alpha subunit.</text>
</comment>
<keyword evidence="6 12" id="KW-0472">Membrane</keyword>
<feature type="modified residue" description="Pyruvic acid (Ser); by autocatalysis" evidence="12">
    <location>
        <position position="260"/>
    </location>
</feature>
<keyword evidence="3 12" id="KW-0444">Lipid biosynthesis</keyword>
<dbReference type="HAMAP" id="MF_00662">
    <property type="entry name" value="PS_decarb_PSD_B_type1"/>
    <property type="match status" value="1"/>
</dbReference>
<comment type="function">
    <text evidence="12">Catalyzes the formation of phosphatidylethanolamine (PtdEtn) from phosphatidylserine (PtdSer).</text>
</comment>
<evidence type="ECO:0000256" key="5">
    <source>
        <dbReference type="ARBA" id="ARBA00023098"/>
    </source>
</evidence>
<comment type="cofactor">
    <cofactor evidence="12">
        <name>pyruvate</name>
        <dbReference type="ChEBI" id="CHEBI:15361"/>
    </cofactor>
    <text evidence="12">Binds 1 pyruvoyl group covalently per subunit.</text>
</comment>
<reference evidence="13 14" key="1">
    <citation type="journal article" date="2010" name="BMC Genomics">
        <title>Unprecedented loss of ammonia assimilation capability in a urease-encoding bacterial mutualist.</title>
        <authorList>
            <person name="Williams L.E."/>
            <person name="Wernegreen J.J."/>
        </authorList>
    </citation>
    <scope>NUCLEOTIDE SEQUENCE [LARGE SCALE GENOMIC DNA]</scope>
    <source>
        <strain evidence="13 14">BVAF</strain>
    </source>
</reference>
<feature type="active site" description="Charge relay system; for autoendoproteolytic cleavage activity" evidence="12">
    <location>
        <position position="90"/>
    </location>
</feature>
<gene>
    <name evidence="12 13" type="primary">psd</name>
    <name evidence="13" type="ordered locus">BVAF_074</name>
</gene>
<evidence type="ECO:0000256" key="2">
    <source>
        <dbReference type="ARBA" id="ARBA00022475"/>
    </source>
</evidence>
<dbReference type="GO" id="GO:0004609">
    <property type="term" value="F:phosphatidylserine decarboxylase activity"/>
    <property type="evidence" value="ECO:0007669"/>
    <property type="project" value="UniProtKB-UniRule"/>
</dbReference>
<keyword evidence="14" id="KW-1185">Reference proteome</keyword>
<evidence type="ECO:0000313" key="13">
    <source>
        <dbReference type="EMBL" id="ADV33484.1"/>
    </source>
</evidence>
<organism evidence="13 14">
    <name type="scientific">Blochmanniella vafra (strain BVAF)</name>
    <dbReference type="NCBI Taxonomy" id="859654"/>
    <lineage>
        <taxon>Bacteria</taxon>
        <taxon>Pseudomonadati</taxon>
        <taxon>Pseudomonadota</taxon>
        <taxon>Gammaproteobacteria</taxon>
        <taxon>Enterobacterales</taxon>
        <taxon>Enterobacteriaceae</taxon>
        <taxon>ant endosymbionts</taxon>
        <taxon>Candidatus Blochmanniella</taxon>
    </lineage>
</organism>
<keyword evidence="7 12" id="KW-0865">Zymogen</keyword>
<comment type="pathway">
    <text evidence="12">Phospholipid metabolism; phosphatidylethanolamine biosynthesis; phosphatidylethanolamine from CDP-diacylglycerol: step 2/2.</text>
</comment>
<dbReference type="EC" id="4.1.1.65" evidence="12"/>
<comment type="similarity">
    <text evidence="12">Belongs to the phosphatidylserine decarboxylase family. PSD-B subfamily. Prokaryotic type I sub-subfamily.</text>
</comment>
<dbReference type="Proteomes" id="UP000007464">
    <property type="component" value="Chromosome"/>
</dbReference>
<evidence type="ECO:0000256" key="3">
    <source>
        <dbReference type="ARBA" id="ARBA00022516"/>
    </source>
</evidence>
<dbReference type="UniPathway" id="UPA00558">
    <property type="reaction ID" value="UER00616"/>
</dbReference>
<keyword evidence="4 12" id="KW-0210">Decarboxylase</keyword>
<dbReference type="Pfam" id="PF02666">
    <property type="entry name" value="PS_Dcarbxylase"/>
    <property type="match status" value="1"/>
</dbReference>
<comment type="PTM">
    <text evidence="12">Is synthesized initially as an inactive proenzyme. Formation of the active enzyme involves a self-maturation process in which the active site pyruvoyl group is generated from an internal serine residue via an autocatalytic post-translational modification. Two non-identical subunits are generated from the proenzyme in this reaction, and the pyruvate is formed at the N-terminus of the alpha chain, which is derived from the carboxyl end of the proenzyme. The autoendoproteolytic cleavage occurs by a canonical serine protease mechanism, in which the side chain hydroxyl group of the serine supplies its oxygen atom to form the C-terminus of the beta chain, while the remainder of the serine residue undergoes an oxidative deamination to produce ammonia and the pyruvoyl prosthetic group on the alpha chain. During this reaction, the Ser that is part of the protease active site of the proenzyme becomes the pyruvoyl prosthetic group, which constitutes an essential element of the active site of the mature decarboxylase.</text>
</comment>
<feature type="active site" description="Charge relay system; for autoendoproteolytic cleavage activity" evidence="12">
    <location>
        <position position="260"/>
    </location>
</feature>
<evidence type="ECO:0000256" key="6">
    <source>
        <dbReference type="ARBA" id="ARBA00023136"/>
    </source>
</evidence>
<dbReference type="NCBIfam" id="TIGR00163">
    <property type="entry name" value="PS_decarb"/>
    <property type="match status" value="1"/>
</dbReference>
<comment type="caution">
    <text evidence="12">Lacks conserved residue(s) required for the propagation of feature annotation.</text>
</comment>
<evidence type="ECO:0000256" key="10">
    <source>
        <dbReference type="ARBA" id="ARBA00023264"/>
    </source>
</evidence>
<evidence type="ECO:0000313" key="14">
    <source>
        <dbReference type="Proteomes" id="UP000007464"/>
    </source>
</evidence>
<comment type="subcellular location">
    <subcellularLocation>
        <location evidence="12">Cell membrane</location>
        <topology evidence="12">Peripheral membrane protein</topology>
    </subcellularLocation>
</comment>
<dbReference type="InterPro" id="IPR033177">
    <property type="entry name" value="PSD-B"/>
</dbReference>